<keyword evidence="4" id="KW-1185">Reference proteome</keyword>
<evidence type="ECO:0000313" key="3">
    <source>
        <dbReference type="EMBL" id="GJS91989.1"/>
    </source>
</evidence>
<dbReference type="GO" id="GO:0003964">
    <property type="term" value="F:RNA-directed DNA polymerase activity"/>
    <property type="evidence" value="ECO:0007669"/>
    <property type="project" value="UniProtKB-KW"/>
</dbReference>
<evidence type="ECO:0000259" key="2">
    <source>
        <dbReference type="Pfam" id="PF13966"/>
    </source>
</evidence>
<feature type="domain" description="Reverse transcriptase zinc-binding" evidence="2">
    <location>
        <begin position="77"/>
        <end position="134"/>
    </location>
</feature>
<dbReference type="Proteomes" id="UP001151760">
    <property type="component" value="Unassembled WGS sequence"/>
</dbReference>
<organism evidence="3 4">
    <name type="scientific">Tanacetum coccineum</name>
    <dbReference type="NCBI Taxonomy" id="301880"/>
    <lineage>
        <taxon>Eukaryota</taxon>
        <taxon>Viridiplantae</taxon>
        <taxon>Streptophyta</taxon>
        <taxon>Embryophyta</taxon>
        <taxon>Tracheophyta</taxon>
        <taxon>Spermatophyta</taxon>
        <taxon>Magnoliopsida</taxon>
        <taxon>eudicotyledons</taxon>
        <taxon>Gunneridae</taxon>
        <taxon>Pentapetalae</taxon>
        <taxon>asterids</taxon>
        <taxon>campanulids</taxon>
        <taxon>Asterales</taxon>
        <taxon>Asteraceae</taxon>
        <taxon>Asteroideae</taxon>
        <taxon>Anthemideae</taxon>
        <taxon>Anthemidinae</taxon>
        <taxon>Tanacetum</taxon>
    </lineage>
</organism>
<protein>
    <submittedName>
        <fullName evidence="3">Reverse transcriptase domain, reverse transcriptase zinc-binding domain protein</fullName>
    </submittedName>
</protein>
<dbReference type="InterPro" id="IPR026960">
    <property type="entry name" value="RVT-Znf"/>
</dbReference>
<reference evidence="3" key="1">
    <citation type="journal article" date="2022" name="Int. J. Mol. Sci.">
        <title>Draft Genome of Tanacetum Coccineum: Genomic Comparison of Closely Related Tanacetum-Family Plants.</title>
        <authorList>
            <person name="Yamashiro T."/>
            <person name="Shiraishi A."/>
            <person name="Nakayama K."/>
            <person name="Satake H."/>
        </authorList>
    </citation>
    <scope>NUCLEOTIDE SEQUENCE</scope>
</reference>
<keyword evidence="1" id="KW-0812">Transmembrane</keyword>
<feature type="transmembrane region" description="Helical" evidence="1">
    <location>
        <begin position="141"/>
        <end position="162"/>
    </location>
</feature>
<dbReference type="EMBL" id="BQNB010011548">
    <property type="protein sequence ID" value="GJS91989.1"/>
    <property type="molecule type" value="Genomic_DNA"/>
</dbReference>
<feature type="transmembrane region" description="Helical" evidence="1">
    <location>
        <begin position="168"/>
        <end position="190"/>
    </location>
</feature>
<keyword evidence="3" id="KW-0548">Nucleotidyltransferase</keyword>
<gene>
    <name evidence="3" type="ORF">Tco_0774625</name>
</gene>
<keyword evidence="1" id="KW-0472">Membrane</keyword>
<keyword evidence="3" id="KW-0695">RNA-directed DNA polymerase</keyword>
<evidence type="ECO:0000256" key="1">
    <source>
        <dbReference type="SAM" id="Phobius"/>
    </source>
</evidence>
<sequence>MAGCRGRWVEGVWEWVWDWVRPPRGRAVEDLDNLNELLGDVSFSQDRVDRWDWKLGTNGVFSVRSLACWIEEWRVSSMVGVNKTRWNNIVPRKINVFVWRALLGRLPVRVELDKKCIDLDSLLCPNCEHVVESVFFASLPVVARLGFVVVTVVGFDNIMVGFVKDVEIVFEVVGVGSIVLVSYSTSYFWYQTRDIVRTRFNVEMKVLLDLKKMMSLDFEASTGMN</sequence>
<evidence type="ECO:0000313" key="4">
    <source>
        <dbReference type="Proteomes" id="UP001151760"/>
    </source>
</evidence>
<dbReference type="Pfam" id="PF13966">
    <property type="entry name" value="zf-RVT"/>
    <property type="match status" value="1"/>
</dbReference>
<reference evidence="3" key="2">
    <citation type="submission" date="2022-01" db="EMBL/GenBank/DDBJ databases">
        <authorList>
            <person name="Yamashiro T."/>
            <person name="Shiraishi A."/>
            <person name="Satake H."/>
            <person name="Nakayama K."/>
        </authorList>
    </citation>
    <scope>NUCLEOTIDE SEQUENCE</scope>
</reference>
<proteinExistence type="predicted"/>
<keyword evidence="1" id="KW-1133">Transmembrane helix</keyword>
<keyword evidence="3" id="KW-0808">Transferase</keyword>
<name>A0ABQ4ZP53_9ASTR</name>
<accession>A0ABQ4ZP53</accession>
<comment type="caution">
    <text evidence="3">The sequence shown here is derived from an EMBL/GenBank/DDBJ whole genome shotgun (WGS) entry which is preliminary data.</text>
</comment>